<dbReference type="InterPro" id="IPR033986">
    <property type="entry name" value="Clusterin_CS"/>
</dbReference>
<dbReference type="PROSITE" id="PS51257">
    <property type="entry name" value="PROKAR_LIPOPROTEIN"/>
    <property type="match status" value="1"/>
</dbReference>
<keyword evidence="18" id="KW-0143">Chaperone</keyword>
<dbReference type="PROSITE" id="PS00492">
    <property type="entry name" value="CLUSTERIN_1"/>
    <property type="match status" value="1"/>
</dbReference>
<feature type="domain" description="Clusterin C-terminal" evidence="25">
    <location>
        <begin position="237"/>
        <end position="455"/>
    </location>
</feature>
<evidence type="ECO:0000256" key="18">
    <source>
        <dbReference type="ARBA" id="ARBA00023186"/>
    </source>
</evidence>
<evidence type="ECO:0000256" key="12">
    <source>
        <dbReference type="ARBA" id="ARBA00022824"/>
    </source>
</evidence>
<dbReference type="GO" id="GO:0009615">
    <property type="term" value="P:response to virus"/>
    <property type="evidence" value="ECO:0007669"/>
    <property type="project" value="Ensembl"/>
</dbReference>
<dbReference type="GO" id="GO:0000902">
    <property type="term" value="P:cell morphogenesis"/>
    <property type="evidence" value="ECO:0007669"/>
    <property type="project" value="Ensembl"/>
</dbReference>
<reference evidence="26" key="1">
    <citation type="submission" date="2025-08" db="UniProtKB">
        <authorList>
            <consortium name="Ensembl"/>
        </authorList>
    </citation>
    <scope>IDENTIFICATION</scope>
</reference>
<dbReference type="GO" id="GO:0005886">
    <property type="term" value="C:plasma membrane"/>
    <property type="evidence" value="ECO:0007669"/>
    <property type="project" value="Ensembl"/>
</dbReference>
<dbReference type="GO" id="GO:0048260">
    <property type="term" value="P:positive regulation of receptor-mediated endocytosis"/>
    <property type="evidence" value="ECO:0007669"/>
    <property type="project" value="Ensembl"/>
</dbReference>
<dbReference type="GO" id="GO:0048156">
    <property type="term" value="F:tau protein binding"/>
    <property type="evidence" value="ECO:0007669"/>
    <property type="project" value="Ensembl"/>
</dbReference>
<feature type="signal peptide" evidence="23">
    <location>
        <begin position="1"/>
        <end position="23"/>
    </location>
</feature>
<dbReference type="GO" id="GO:0031334">
    <property type="term" value="P:positive regulation of protein-containing complex assembly"/>
    <property type="evidence" value="ECO:0007669"/>
    <property type="project" value="Ensembl"/>
</dbReference>
<dbReference type="GO" id="GO:0005634">
    <property type="term" value="C:nucleus"/>
    <property type="evidence" value="ECO:0007669"/>
    <property type="project" value="UniProtKB-SubCell"/>
</dbReference>
<dbReference type="GO" id="GO:0051082">
    <property type="term" value="F:unfolded protein binding"/>
    <property type="evidence" value="ECO:0007669"/>
    <property type="project" value="Ensembl"/>
</dbReference>
<keyword evidence="13" id="KW-0832">Ubl conjugation</keyword>
<dbReference type="SMART" id="SM00035">
    <property type="entry name" value="CLa"/>
    <property type="match status" value="1"/>
</dbReference>
<comment type="subcellular location">
    <subcellularLocation>
        <location evidence="5">Cytoplasm</location>
        <location evidence="5">Cytosol</location>
    </subcellularLocation>
    <subcellularLocation>
        <location evidence="3">Cytoplasmic vesicle</location>
        <location evidence="3">Secretory vesicle</location>
        <location evidence="3">Chromaffin granule</location>
    </subcellularLocation>
    <subcellularLocation>
        <location evidence="2">Endoplasmic reticulum</location>
    </subcellularLocation>
    <subcellularLocation>
        <location evidence="4">Mitochondrion membrane</location>
        <topology evidence="4">Peripheral membrane protein</topology>
        <orientation evidence="4">Cytoplasmic side</orientation>
    </subcellularLocation>
    <subcellularLocation>
        <location evidence="1">Nucleus</location>
    </subcellularLocation>
    <subcellularLocation>
        <location evidence="6">Secreted</location>
    </subcellularLocation>
</comment>
<dbReference type="GO" id="GO:0005856">
    <property type="term" value="C:cytoskeleton"/>
    <property type="evidence" value="ECO:0007669"/>
    <property type="project" value="Ensembl"/>
</dbReference>
<evidence type="ECO:0000256" key="17">
    <source>
        <dbReference type="ARBA" id="ARBA00023180"/>
    </source>
</evidence>
<dbReference type="GO" id="GO:0032436">
    <property type="term" value="P:positive regulation of proteasomal ubiquitin-dependent protein catabolic process"/>
    <property type="evidence" value="ECO:0007669"/>
    <property type="project" value="Ensembl"/>
</dbReference>
<dbReference type="PROSITE" id="PS00493">
    <property type="entry name" value="CLUSTERIN_2"/>
    <property type="match status" value="1"/>
</dbReference>
<evidence type="ECO:0000256" key="1">
    <source>
        <dbReference type="ARBA" id="ARBA00004123"/>
    </source>
</evidence>
<dbReference type="GO" id="GO:0051787">
    <property type="term" value="F:misfolded protein binding"/>
    <property type="evidence" value="ECO:0007669"/>
    <property type="project" value="Ensembl"/>
</dbReference>
<dbReference type="GO" id="GO:0042583">
    <property type="term" value="C:chromaffin granule"/>
    <property type="evidence" value="ECO:0007669"/>
    <property type="project" value="UniProtKB-SubCell"/>
</dbReference>
<dbReference type="GO" id="GO:0006457">
    <property type="term" value="P:protein folding"/>
    <property type="evidence" value="ECO:0007669"/>
    <property type="project" value="Ensembl"/>
</dbReference>
<feature type="compositionally biased region" description="Polar residues" evidence="22">
    <location>
        <begin position="277"/>
        <end position="293"/>
    </location>
</feature>
<dbReference type="GO" id="GO:0005743">
    <property type="term" value="C:mitochondrial inner membrane"/>
    <property type="evidence" value="ECO:0007669"/>
    <property type="project" value="Ensembl"/>
</dbReference>
<keyword evidence="20" id="KW-0968">Cytoplasmic vesicle</keyword>
<dbReference type="GO" id="GO:0097440">
    <property type="term" value="C:apical dendrite"/>
    <property type="evidence" value="ECO:0007669"/>
    <property type="project" value="Ensembl"/>
</dbReference>
<dbReference type="Pfam" id="PF01093">
    <property type="entry name" value="Clusterin"/>
    <property type="match status" value="1"/>
</dbReference>
<dbReference type="GO" id="GO:0005829">
    <property type="term" value="C:cytosol"/>
    <property type="evidence" value="ECO:0007669"/>
    <property type="project" value="UniProtKB-SubCell"/>
</dbReference>
<dbReference type="PANTHER" id="PTHR10970:SF1">
    <property type="entry name" value="CLUSTERIN"/>
    <property type="match status" value="1"/>
</dbReference>
<evidence type="ECO:0000256" key="16">
    <source>
        <dbReference type="ARBA" id="ARBA00023157"/>
    </source>
</evidence>
<keyword evidence="19" id="KW-0539">Nucleus</keyword>
<keyword evidence="27" id="KW-1185">Reference proteome</keyword>
<feature type="domain" description="Clusterin N-terminal" evidence="24">
    <location>
        <begin position="22"/>
        <end position="235"/>
    </location>
</feature>
<dbReference type="GO" id="GO:0032760">
    <property type="term" value="P:positive regulation of tumor necrosis factor production"/>
    <property type="evidence" value="ECO:0007669"/>
    <property type="project" value="Ensembl"/>
</dbReference>
<dbReference type="GO" id="GO:0044877">
    <property type="term" value="F:protein-containing complex binding"/>
    <property type="evidence" value="ECO:0007669"/>
    <property type="project" value="Ensembl"/>
</dbReference>
<dbReference type="GO" id="GO:0017038">
    <property type="term" value="P:protein import"/>
    <property type="evidence" value="ECO:0007669"/>
    <property type="project" value="Ensembl"/>
</dbReference>
<dbReference type="GO" id="GO:1900221">
    <property type="term" value="P:regulation of amyloid-beta clearance"/>
    <property type="evidence" value="ECO:0007669"/>
    <property type="project" value="Ensembl"/>
</dbReference>
<keyword evidence="9" id="KW-0963">Cytoplasm</keyword>
<evidence type="ECO:0000256" key="8">
    <source>
        <dbReference type="ARBA" id="ARBA00020334"/>
    </source>
</evidence>
<dbReference type="GO" id="GO:0031625">
    <property type="term" value="F:ubiquitin protein ligase binding"/>
    <property type="evidence" value="ECO:0007669"/>
    <property type="project" value="Ensembl"/>
</dbReference>
<evidence type="ECO:0000256" key="5">
    <source>
        <dbReference type="ARBA" id="ARBA00004514"/>
    </source>
</evidence>
<dbReference type="GO" id="GO:0050750">
    <property type="term" value="F:low-density lipoprotein particle receptor binding"/>
    <property type="evidence" value="ECO:0007669"/>
    <property type="project" value="Ensembl"/>
</dbReference>
<feature type="region of interest" description="Disordered" evidence="22">
    <location>
        <begin position="270"/>
        <end position="293"/>
    </location>
</feature>
<dbReference type="GO" id="GO:0002434">
    <property type="term" value="P:immune complex clearance"/>
    <property type="evidence" value="ECO:0007669"/>
    <property type="project" value="Ensembl"/>
</dbReference>
<dbReference type="GO" id="GO:0009986">
    <property type="term" value="C:cell surface"/>
    <property type="evidence" value="ECO:0007669"/>
    <property type="project" value="Ensembl"/>
</dbReference>
<evidence type="ECO:0000259" key="25">
    <source>
        <dbReference type="SMART" id="SM00035"/>
    </source>
</evidence>
<keyword evidence="10" id="KW-0964">Secreted</keyword>
<keyword evidence="14" id="KW-0496">Mitochondrion</keyword>
<dbReference type="GO" id="GO:1903573">
    <property type="term" value="P:negative regulation of response to endoplasmic reticulum stress"/>
    <property type="evidence" value="ECO:0007669"/>
    <property type="project" value="Ensembl"/>
</dbReference>
<dbReference type="GO" id="GO:0006956">
    <property type="term" value="P:complement activation"/>
    <property type="evidence" value="ECO:0007669"/>
    <property type="project" value="Ensembl"/>
</dbReference>
<dbReference type="PANTHER" id="PTHR10970">
    <property type="entry name" value="CLUSTERIN"/>
    <property type="match status" value="1"/>
</dbReference>
<dbReference type="GO" id="GO:0061740">
    <property type="term" value="P:protein targeting to lysosome involved in chaperone-mediated autophagy"/>
    <property type="evidence" value="ECO:0007669"/>
    <property type="project" value="Ensembl"/>
</dbReference>
<dbReference type="GO" id="GO:1902430">
    <property type="term" value="P:negative regulation of amyloid-beta formation"/>
    <property type="evidence" value="ECO:0007669"/>
    <property type="project" value="Ensembl"/>
</dbReference>
<dbReference type="SMART" id="SM00030">
    <property type="entry name" value="CLb"/>
    <property type="match status" value="1"/>
</dbReference>
<dbReference type="GO" id="GO:0051131">
    <property type="term" value="P:chaperone-mediated protein complex assembly"/>
    <property type="evidence" value="ECO:0007669"/>
    <property type="project" value="Ensembl"/>
</dbReference>
<dbReference type="GO" id="GO:1903660">
    <property type="term" value="P:negative regulation of complement-dependent cytotoxicity"/>
    <property type="evidence" value="ECO:0007669"/>
    <property type="project" value="Ensembl"/>
</dbReference>
<dbReference type="AlphaFoldDB" id="A0A8D0L7L0"/>
<evidence type="ECO:0000256" key="20">
    <source>
        <dbReference type="ARBA" id="ARBA00023329"/>
    </source>
</evidence>
<dbReference type="GO" id="GO:0032286">
    <property type="term" value="P:central nervous system myelin maintenance"/>
    <property type="evidence" value="ECO:0007669"/>
    <property type="project" value="Ensembl"/>
</dbReference>
<evidence type="ECO:0000256" key="15">
    <source>
        <dbReference type="ARBA" id="ARBA00023136"/>
    </source>
</evidence>
<keyword evidence="12" id="KW-0256">Endoplasmic reticulum</keyword>
<evidence type="ECO:0000256" key="4">
    <source>
        <dbReference type="ARBA" id="ARBA00004346"/>
    </source>
</evidence>
<reference evidence="26" key="2">
    <citation type="submission" date="2025-09" db="UniProtKB">
        <authorList>
            <consortium name="Ensembl"/>
        </authorList>
    </citation>
    <scope>IDENTIFICATION</scope>
</reference>
<feature type="chain" id="PRO_5034177209" description="Clusterin" evidence="23">
    <location>
        <begin position="24"/>
        <end position="460"/>
    </location>
</feature>
<dbReference type="GO" id="GO:0099020">
    <property type="term" value="C:perinuclear endoplasmic reticulum lumen"/>
    <property type="evidence" value="ECO:0007669"/>
    <property type="project" value="Ensembl"/>
</dbReference>
<accession>A0A8D0L7L0</accession>
<dbReference type="GO" id="GO:0061518">
    <property type="term" value="P:microglial cell proliferation"/>
    <property type="evidence" value="ECO:0007669"/>
    <property type="project" value="Ensembl"/>
</dbReference>
<evidence type="ECO:0000256" key="19">
    <source>
        <dbReference type="ARBA" id="ARBA00023242"/>
    </source>
</evidence>
<dbReference type="GO" id="GO:1902847">
    <property type="term" value="P:regulation of neuronal signal transduction"/>
    <property type="evidence" value="ECO:0007669"/>
    <property type="project" value="Ensembl"/>
</dbReference>
<evidence type="ECO:0000256" key="2">
    <source>
        <dbReference type="ARBA" id="ARBA00004240"/>
    </source>
</evidence>
<dbReference type="GO" id="GO:1902230">
    <property type="term" value="P:negative regulation of intrinsic apoptotic signaling pathway in response to DNA damage"/>
    <property type="evidence" value="ECO:0007669"/>
    <property type="project" value="Ensembl"/>
</dbReference>
<dbReference type="GO" id="GO:0048018">
    <property type="term" value="F:receptor ligand activity"/>
    <property type="evidence" value="ECO:0007669"/>
    <property type="project" value="Ensembl"/>
</dbReference>
<keyword evidence="15" id="KW-0472">Membrane</keyword>
<evidence type="ECO:0000256" key="3">
    <source>
        <dbReference type="ARBA" id="ARBA00004248"/>
    </source>
</evidence>
<evidence type="ECO:0000313" key="27">
    <source>
        <dbReference type="Proteomes" id="UP000694392"/>
    </source>
</evidence>
<dbReference type="InterPro" id="IPR000753">
    <property type="entry name" value="Clusterin-like"/>
</dbReference>
<dbReference type="GO" id="GO:0045202">
    <property type="term" value="C:synapse"/>
    <property type="evidence" value="ECO:0007669"/>
    <property type="project" value="Ensembl"/>
</dbReference>
<dbReference type="GO" id="GO:0001971">
    <property type="term" value="P:negative regulation of activation of membrane attack complex"/>
    <property type="evidence" value="ECO:0007669"/>
    <property type="project" value="Ensembl"/>
</dbReference>
<dbReference type="GO" id="GO:0097418">
    <property type="term" value="C:neurofibrillary tangle"/>
    <property type="evidence" value="ECO:0007669"/>
    <property type="project" value="Ensembl"/>
</dbReference>
<evidence type="ECO:0000256" key="7">
    <source>
        <dbReference type="ARBA" id="ARBA00010069"/>
    </source>
</evidence>
<dbReference type="GO" id="GO:0045429">
    <property type="term" value="P:positive regulation of nitric oxide biosynthetic process"/>
    <property type="evidence" value="ECO:0007669"/>
    <property type="project" value="Ensembl"/>
</dbReference>
<keyword evidence="16" id="KW-1015">Disulfide bond</keyword>
<proteinExistence type="inferred from homology"/>
<evidence type="ECO:0000256" key="11">
    <source>
        <dbReference type="ARBA" id="ARBA00022729"/>
    </source>
</evidence>
<dbReference type="GO" id="GO:1902998">
    <property type="term" value="P:positive regulation of neurofibrillary tangle assembly"/>
    <property type="evidence" value="ECO:0007669"/>
    <property type="project" value="Ensembl"/>
</dbReference>
<dbReference type="GO" id="GO:0042127">
    <property type="term" value="P:regulation of cell population proliferation"/>
    <property type="evidence" value="ECO:0007669"/>
    <property type="project" value="Ensembl"/>
</dbReference>
<evidence type="ECO:0000256" key="10">
    <source>
        <dbReference type="ARBA" id="ARBA00022525"/>
    </source>
</evidence>
<organism evidence="26 27">
    <name type="scientific">Sphenodon punctatus</name>
    <name type="common">Tuatara</name>
    <name type="synonym">Hatteria punctata</name>
    <dbReference type="NCBI Taxonomy" id="8508"/>
    <lineage>
        <taxon>Eukaryota</taxon>
        <taxon>Metazoa</taxon>
        <taxon>Chordata</taxon>
        <taxon>Craniata</taxon>
        <taxon>Vertebrata</taxon>
        <taxon>Euteleostomi</taxon>
        <taxon>Lepidosauria</taxon>
        <taxon>Sphenodontia</taxon>
        <taxon>Sphenodontidae</taxon>
        <taxon>Sphenodon</taxon>
    </lineage>
</organism>
<dbReference type="GO" id="GO:0051788">
    <property type="term" value="P:response to misfolded protein"/>
    <property type="evidence" value="ECO:0007669"/>
    <property type="project" value="Ensembl"/>
</dbReference>
<dbReference type="GO" id="GO:1902004">
    <property type="term" value="P:positive regulation of amyloid-beta formation"/>
    <property type="evidence" value="ECO:0007669"/>
    <property type="project" value="Ensembl"/>
</dbReference>
<dbReference type="GO" id="GO:0043065">
    <property type="term" value="P:positive regulation of apoptotic process"/>
    <property type="evidence" value="ECO:0007669"/>
    <property type="project" value="Ensembl"/>
</dbReference>
<protein>
    <recommendedName>
        <fullName evidence="8 21">Clusterin</fullName>
    </recommendedName>
</protein>
<dbReference type="GO" id="GO:0001774">
    <property type="term" value="P:microglial cell activation"/>
    <property type="evidence" value="ECO:0007669"/>
    <property type="project" value="Ensembl"/>
</dbReference>
<evidence type="ECO:0000256" key="6">
    <source>
        <dbReference type="ARBA" id="ARBA00004613"/>
    </source>
</evidence>
<gene>
    <name evidence="26" type="primary">CLU</name>
</gene>
<dbReference type="GO" id="GO:0050821">
    <property type="term" value="P:protein stabilization"/>
    <property type="evidence" value="ECO:0007669"/>
    <property type="project" value="Ensembl"/>
</dbReference>
<evidence type="ECO:0000256" key="22">
    <source>
        <dbReference type="SAM" id="MobiDB-lite"/>
    </source>
</evidence>
<evidence type="ECO:0000256" key="23">
    <source>
        <dbReference type="SAM" id="SignalP"/>
    </source>
</evidence>
<dbReference type="Ensembl" id="ENSSPUT00000014345.1">
    <property type="protein sequence ID" value="ENSSPUP00000013455.1"/>
    <property type="gene ID" value="ENSSPUG00000010348.1"/>
</dbReference>
<evidence type="ECO:0000259" key="24">
    <source>
        <dbReference type="SMART" id="SM00030"/>
    </source>
</evidence>
<keyword evidence="17" id="KW-0325">Glycoprotein</keyword>
<sequence length="460" mass="52775">MKMMPLLLLSLLGLLLSCGEGQALVPPGKLQQMSTVGSKYVDAEIENAIDGVKQMKTLMDRTGKDHQEILTTLEDTKKKKEDALRLAQDTEQQLSVQQEVCNETMLALWEECKPCLKQTCMRFYSRTCHSGAGLVGRQLEEFLNRSSPVSIWLNGDRMDSLLEEDAEQDRRLEDLEERYGLVEGGVDDLFQESTRAYGRLAPFFRSPFGGGFRQGSWEPFRDRFRLPFVGARVARDASALFLNHQPQGFHRLFQPLFEMSQRMFEGARRALERDGQDPTQGQAATDTRNSSNDRMVCREIRRDSAGCLKMKDQCEKCKEILAVDCSQTDPERSRLRERFEEAVRLAERFTRHYDQLLRSFQEEMLNTSHLLDQLNRQFGWVSRLANLTETRDRPLQVTTVLSKPPTSDASRPSDTEVTVQIFDSDPLSLSVPGDISWEDPKFMEMVADEALRLYRKNTME</sequence>
<keyword evidence="11 23" id="KW-0732">Signal</keyword>
<dbReference type="GeneTree" id="ENSGT00530000063668"/>
<dbReference type="GO" id="GO:0140311">
    <property type="term" value="F:protein sequestering activity"/>
    <property type="evidence" value="ECO:0007669"/>
    <property type="project" value="Ensembl"/>
</dbReference>
<dbReference type="GO" id="GO:0001540">
    <property type="term" value="F:amyloid-beta binding"/>
    <property type="evidence" value="ECO:0007669"/>
    <property type="project" value="Ensembl"/>
</dbReference>
<evidence type="ECO:0000313" key="26">
    <source>
        <dbReference type="Ensembl" id="ENSSPUP00000013455.1"/>
    </source>
</evidence>
<evidence type="ECO:0000256" key="9">
    <source>
        <dbReference type="ARBA" id="ARBA00022490"/>
    </source>
</evidence>
<evidence type="ECO:0000256" key="13">
    <source>
        <dbReference type="ARBA" id="ARBA00022843"/>
    </source>
</evidence>
<comment type="similarity">
    <text evidence="7 21">Belongs to the clusterin family.</text>
</comment>
<dbReference type="InterPro" id="IPR016014">
    <property type="entry name" value="Clusterin_N"/>
</dbReference>
<dbReference type="GO" id="GO:0031333">
    <property type="term" value="P:negative regulation of protein-containing complex assembly"/>
    <property type="evidence" value="ECO:0007669"/>
    <property type="project" value="Ensembl"/>
</dbReference>
<dbReference type="Proteomes" id="UP000694392">
    <property type="component" value="Unplaced"/>
</dbReference>
<evidence type="ECO:0000256" key="14">
    <source>
        <dbReference type="ARBA" id="ARBA00023128"/>
    </source>
</evidence>
<dbReference type="OMA" id="QGSKYIN"/>
<name>A0A8D0L7L0_SPHPU</name>
<dbReference type="InterPro" id="IPR016015">
    <property type="entry name" value="Clusterin_C"/>
</dbReference>
<dbReference type="GO" id="GO:0140597">
    <property type="term" value="F:protein carrier chaperone"/>
    <property type="evidence" value="ECO:0007669"/>
    <property type="project" value="Ensembl"/>
</dbReference>
<evidence type="ECO:0000256" key="21">
    <source>
        <dbReference type="RuleBase" id="RU000629"/>
    </source>
</evidence>
<dbReference type="GO" id="GO:1905907">
    <property type="term" value="P:negative regulation of amyloid fibril formation"/>
    <property type="evidence" value="ECO:0007669"/>
    <property type="project" value="Ensembl"/>
</dbReference>
<dbReference type="GO" id="GO:0034366">
    <property type="term" value="C:spherical high-density lipoprotein particle"/>
    <property type="evidence" value="ECO:0007669"/>
    <property type="project" value="Ensembl"/>
</dbReference>
<dbReference type="GO" id="GO:0097242">
    <property type="term" value="P:amyloid-beta clearance"/>
    <property type="evidence" value="ECO:0007669"/>
    <property type="project" value="Ensembl"/>
</dbReference>